<evidence type="ECO:0000256" key="15">
    <source>
        <dbReference type="NCBIfam" id="TIGR00560"/>
    </source>
</evidence>
<dbReference type="GO" id="GO:0008444">
    <property type="term" value="F:CDP-diacylglycerol-glycerol-3-phosphate 3-phosphatidyltransferase activity"/>
    <property type="evidence" value="ECO:0007669"/>
    <property type="project" value="UniProtKB-EC"/>
</dbReference>
<keyword evidence="9 17" id="KW-1133">Transmembrane helix</keyword>
<evidence type="ECO:0000256" key="16">
    <source>
        <dbReference type="RuleBase" id="RU003750"/>
    </source>
</evidence>
<dbReference type="PANTHER" id="PTHR14269">
    <property type="entry name" value="CDP-DIACYLGLYCEROL--GLYCEROL-3-PHOSPHATE 3-PHOSPHATIDYLTRANSFERASE-RELATED"/>
    <property type="match status" value="1"/>
</dbReference>
<evidence type="ECO:0000256" key="11">
    <source>
        <dbReference type="ARBA" id="ARBA00023136"/>
    </source>
</evidence>
<comment type="pathway">
    <text evidence="2">Phospholipid metabolism; phosphatidylglycerol biosynthesis; phosphatidylglycerol from CDP-diacylglycerol: step 1/2.</text>
</comment>
<dbReference type="InterPro" id="IPR050324">
    <property type="entry name" value="CDP-alcohol_PTase-I"/>
</dbReference>
<gene>
    <name evidence="18" type="primary">pgsA</name>
    <name evidence="18" type="ORF">J8C05_08760</name>
</gene>
<name>A0ABX8B038_9BACT</name>
<keyword evidence="8 17" id="KW-0812">Transmembrane</keyword>
<comment type="subcellular location">
    <subcellularLocation>
        <location evidence="1">Membrane</location>
        <topology evidence="1">Multi-pass membrane protein</topology>
    </subcellularLocation>
</comment>
<evidence type="ECO:0000256" key="4">
    <source>
        <dbReference type="ARBA" id="ARBA00013170"/>
    </source>
</evidence>
<sequence>MNLPNTLTVSRIFIVPLMVVVLMTSVSESVFGLPRQLIAVTLFLGASLTDLLDGYLARRRGQVTTLGTLLDPIADKLLISAALISLVENKLAPGWAVVIIIGREFAVSGLRSIAAQQGVTIAASKMAKFKMLSQVVAITCLMLGSHEGRPPLPVGTSSVTAVQQAFRALWQGAFGVEALRIIAYGAGRLMLWIVVISALWSMWNYFKDFYVAVRDRIETAPRIPLRERWRVRPRIRWRRPLFARVRARKTTPDLPEAP</sequence>
<keyword evidence="10" id="KW-0443">Lipid metabolism</keyword>
<dbReference type="InterPro" id="IPR048254">
    <property type="entry name" value="CDP_ALCOHOL_P_TRANSF_CS"/>
</dbReference>
<evidence type="ECO:0000256" key="3">
    <source>
        <dbReference type="ARBA" id="ARBA00010441"/>
    </source>
</evidence>
<evidence type="ECO:0000256" key="8">
    <source>
        <dbReference type="ARBA" id="ARBA00022692"/>
    </source>
</evidence>
<dbReference type="EMBL" id="CP072642">
    <property type="protein sequence ID" value="QUV93457.1"/>
    <property type="molecule type" value="Genomic_DNA"/>
</dbReference>
<keyword evidence="13" id="KW-1208">Phospholipid metabolism</keyword>
<dbReference type="InterPro" id="IPR000462">
    <property type="entry name" value="CDP-OH_P_trans"/>
</dbReference>
<comment type="similarity">
    <text evidence="3 16">Belongs to the CDP-alcohol phosphatidyltransferase class-I family.</text>
</comment>
<evidence type="ECO:0000313" key="18">
    <source>
        <dbReference type="EMBL" id="QUV93457.1"/>
    </source>
</evidence>
<keyword evidence="11 17" id="KW-0472">Membrane</keyword>
<feature type="transmembrane region" description="Helical" evidence="17">
    <location>
        <begin position="12"/>
        <end position="31"/>
    </location>
</feature>
<dbReference type="InterPro" id="IPR043130">
    <property type="entry name" value="CDP-OH_PTrfase_TM_dom"/>
</dbReference>
<evidence type="ECO:0000256" key="2">
    <source>
        <dbReference type="ARBA" id="ARBA00005042"/>
    </source>
</evidence>
<dbReference type="PANTHER" id="PTHR14269:SF62">
    <property type="entry name" value="CDP-DIACYLGLYCEROL--GLYCEROL-3-PHOSPHATE 3-PHOSPHATIDYLTRANSFERASE 1, CHLOROPLASTIC"/>
    <property type="match status" value="1"/>
</dbReference>
<keyword evidence="19" id="KW-1185">Reference proteome</keyword>
<evidence type="ECO:0000256" key="14">
    <source>
        <dbReference type="ARBA" id="ARBA00048586"/>
    </source>
</evidence>
<protein>
    <recommendedName>
        <fullName evidence="5 15">CDP-diacylglycerol--glycerol-3-phosphate 3-phosphatidyltransferase</fullName>
        <ecNumber evidence="4 15">2.7.8.5</ecNumber>
    </recommendedName>
</protein>
<proteinExistence type="inferred from homology"/>
<dbReference type="PROSITE" id="PS00379">
    <property type="entry name" value="CDP_ALCOHOL_P_TRANSF"/>
    <property type="match status" value="1"/>
</dbReference>
<dbReference type="InterPro" id="IPR004570">
    <property type="entry name" value="Phosphatidylglycerol_P_synth"/>
</dbReference>
<evidence type="ECO:0000256" key="7">
    <source>
        <dbReference type="ARBA" id="ARBA00022679"/>
    </source>
</evidence>
<reference evidence="18 19" key="1">
    <citation type="submission" date="2021-03" db="EMBL/GenBank/DDBJ databases">
        <title>Genomic and phenotypic characterization of Chloracidobacterium isolates provides evidence for multiple species.</title>
        <authorList>
            <person name="Saini M.K."/>
            <person name="Costas A.M.G."/>
            <person name="Tank M."/>
            <person name="Bryant D.A."/>
        </authorList>
    </citation>
    <scope>NUCLEOTIDE SEQUENCE [LARGE SCALE GENOMIC DNA]</scope>
    <source>
        <strain evidence="18 19">N</strain>
    </source>
</reference>
<keyword evidence="7 16" id="KW-0808">Transferase</keyword>
<feature type="transmembrane region" description="Helical" evidence="17">
    <location>
        <begin position="189"/>
        <end position="206"/>
    </location>
</feature>
<keyword evidence="12" id="KW-0594">Phospholipid biosynthesis</keyword>
<dbReference type="RefSeq" id="WP_014100273.1">
    <property type="nucleotide sequence ID" value="NZ_CP072642.1"/>
</dbReference>
<evidence type="ECO:0000256" key="13">
    <source>
        <dbReference type="ARBA" id="ARBA00023264"/>
    </source>
</evidence>
<evidence type="ECO:0000256" key="12">
    <source>
        <dbReference type="ARBA" id="ARBA00023209"/>
    </source>
</evidence>
<evidence type="ECO:0000256" key="5">
    <source>
        <dbReference type="ARBA" id="ARBA00014944"/>
    </source>
</evidence>
<evidence type="ECO:0000256" key="1">
    <source>
        <dbReference type="ARBA" id="ARBA00004141"/>
    </source>
</evidence>
<keyword evidence="6" id="KW-0444">Lipid biosynthesis</keyword>
<dbReference type="Pfam" id="PF01066">
    <property type="entry name" value="CDP-OH_P_transf"/>
    <property type="match status" value="1"/>
</dbReference>
<evidence type="ECO:0000313" key="19">
    <source>
        <dbReference type="Proteomes" id="UP000677668"/>
    </source>
</evidence>
<dbReference type="Proteomes" id="UP000677668">
    <property type="component" value="Chromosome 1"/>
</dbReference>
<evidence type="ECO:0000256" key="17">
    <source>
        <dbReference type="SAM" id="Phobius"/>
    </source>
</evidence>
<organism evidence="18 19">
    <name type="scientific">Chloracidobacterium sp. N</name>
    <dbReference type="NCBI Taxonomy" id="2821540"/>
    <lineage>
        <taxon>Bacteria</taxon>
        <taxon>Pseudomonadati</taxon>
        <taxon>Acidobacteriota</taxon>
        <taxon>Terriglobia</taxon>
        <taxon>Terriglobales</taxon>
        <taxon>Acidobacteriaceae</taxon>
        <taxon>Chloracidobacterium</taxon>
        <taxon>Chloracidobacterium aggregatum</taxon>
    </lineage>
</organism>
<evidence type="ECO:0000256" key="9">
    <source>
        <dbReference type="ARBA" id="ARBA00022989"/>
    </source>
</evidence>
<comment type="catalytic activity">
    <reaction evidence="14">
        <text>a CDP-1,2-diacyl-sn-glycerol + sn-glycerol 3-phosphate = a 1,2-diacyl-sn-glycero-3-phospho-(1'-sn-glycero-3'-phosphate) + CMP + H(+)</text>
        <dbReference type="Rhea" id="RHEA:12593"/>
        <dbReference type="ChEBI" id="CHEBI:15378"/>
        <dbReference type="ChEBI" id="CHEBI:57597"/>
        <dbReference type="ChEBI" id="CHEBI:58332"/>
        <dbReference type="ChEBI" id="CHEBI:60110"/>
        <dbReference type="ChEBI" id="CHEBI:60377"/>
        <dbReference type="EC" id="2.7.8.5"/>
    </reaction>
</comment>
<dbReference type="EC" id="2.7.8.5" evidence="4 15"/>
<evidence type="ECO:0000256" key="6">
    <source>
        <dbReference type="ARBA" id="ARBA00022516"/>
    </source>
</evidence>
<evidence type="ECO:0000256" key="10">
    <source>
        <dbReference type="ARBA" id="ARBA00023098"/>
    </source>
</evidence>
<dbReference type="Gene3D" id="1.20.120.1760">
    <property type="match status" value="1"/>
</dbReference>
<accession>A0ABX8B038</accession>
<dbReference type="NCBIfam" id="TIGR00560">
    <property type="entry name" value="pgsA"/>
    <property type="match status" value="1"/>
</dbReference>